<evidence type="ECO:0000256" key="3">
    <source>
        <dbReference type="ARBA" id="ARBA00022475"/>
    </source>
</evidence>
<dbReference type="RefSeq" id="WP_012609740.1">
    <property type="nucleotide sequence ID" value="NC_011768.1"/>
</dbReference>
<dbReference type="PANTHER" id="PTHR30489:SF0">
    <property type="entry name" value="LIPOPROTEIN-RELEASING SYSTEM TRANSMEMBRANE PROTEIN LOLE"/>
    <property type="match status" value="1"/>
</dbReference>
<evidence type="ECO:0000256" key="7">
    <source>
        <dbReference type="SAM" id="Phobius"/>
    </source>
</evidence>
<evidence type="ECO:0000259" key="9">
    <source>
        <dbReference type="Pfam" id="PF12704"/>
    </source>
</evidence>
<feature type="transmembrane region" description="Helical" evidence="7">
    <location>
        <begin position="20"/>
        <end position="40"/>
    </location>
</feature>
<keyword evidence="5 7" id="KW-1133">Transmembrane helix</keyword>
<evidence type="ECO:0000256" key="6">
    <source>
        <dbReference type="ARBA" id="ARBA00023136"/>
    </source>
</evidence>
<sequence length="407" mass="44482">MGDLKLAWRNIWRHTRRSILTMMAIGFASLLLVFMLSFQFGSYEGMIDASVRLSTGHLQVQAQGYHDKPEMRKVVTNPREVMDALTRNPGVEACTARCQTFVLASSEDRTRGVMIMGVDPETESRVLKTSSLIRQGDYLSSDDPNTVIIGALMAERLKIGLGEELTILGQARDGSIAATVMTVRGIFKSGIDEVDRSTVQMLLTDFDQLFGMDGAVHAVVAVVHKLTEVGEVKRALMQDSALKGLAVLDWMELSPGLKQSIQMDLVSGIIMYVILIIVVAFSIMNTFLMAVFERTREFGVMMAIGVKPLRLVKIILMESMFMTGLGLLFGMVLGALLTQYFAGVGISMGGASDLMAQYGISGRMFPRLSVISLFSGPILIGVVTFLTALLPALRIPRLKPANAMKAV</sequence>
<comment type="similarity">
    <text evidence="2">Belongs to the ABC-4 integral membrane protein family. LolC/E subfamily.</text>
</comment>
<keyword evidence="6 7" id="KW-0472">Membrane</keyword>
<evidence type="ECO:0000256" key="1">
    <source>
        <dbReference type="ARBA" id="ARBA00004651"/>
    </source>
</evidence>
<accession>B8FHL2</accession>
<evidence type="ECO:0008006" key="12">
    <source>
        <dbReference type="Google" id="ProtNLM"/>
    </source>
</evidence>
<dbReference type="eggNOG" id="COG4591">
    <property type="taxonomic scope" value="Bacteria"/>
</dbReference>
<name>B8FHL2_DESAL</name>
<keyword evidence="3" id="KW-1003">Cell membrane</keyword>
<dbReference type="EMBL" id="CP001322">
    <property type="protein sequence ID" value="ACL02300.1"/>
    <property type="molecule type" value="Genomic_DNA"/>
</dbReference>
<keyword evidence="4 7" id="KW-0812">Transmembrane</keyword>
<dbReference type="InterPro" id="IPR003838">
    <property type="entry name" value="ABC3_permease_C"/>
</dbReference>
<reference evidence="10 11" key="1">
    <citation type="journal article" date="2012" name="Environ. Microbiol.">
        <title>The genome sequence of Desulfatibacillum alkenivorans AK-01: a blueprint for anaerobic alkane oxidation.</title>
        <authorList>
            <person name="Callaghan A.V."/>
            <person name="Morris B.E."/>
            <person name="Pereira I.A."/>
            <person name="McInerney M.J."/>
            <person name="Austin R.N."/>
            <person name="Groves J.T."/>
            <person name="Kukor J.J."/>
            <person name="Suflita J.M."/>
            <person name="Young L.Y."/>
            <person name="Zylstra G.J."/>
            <person name="Wawrik B."/>
        </authorList>
    </citation>
    <scope>NUCLEOTIDE SEQUENCE [LARGE SCALE GENOMIC DNA]</scope>
    <source>
        <strain evidence="10 11">AK-01</strain>
    </source>
</reference>
<feature type="domain" description="MacB-like periplasmic core" evidence="9">
    <location>
        <begin position="18"/>
        <end position="223"/>
    </location>
</feature>
<dbReference type="KEGG" id="dal:Dalk_0595"/>
<comment type="subcellular location">
    <subcellularLocation>
        <location evidence="1">Cell membrane</location>
        <topology evidence="1">Multi-pass membrane protein</topology>
    </subcellularLocation>
</comment>
<proteinExistence type="inferred from homology"/>
<dbReference type="GO" id="GO:0098797">
    <property type="term" value="C:plasma membrane protein complex"/>
    <property type="evidence" value="ECO:0007669"/>
    <property type="project" value="TreeGrafter"/>
</dbReference>
<gene>
    <name evidence="10" type="ordered locus">Dalk_0595</name>
</gene>
<dbReference type="PANTHER" id="PTHR30489">
    <property type="entry name" value="LIPOPROTEIN-RELEASING SYSTEM TRANSMEMBRANE PROTEIN LOLE"/>
    <property type="match status" value="1"/>
</dbReference>
<keyword evidence="11" id="KW-1185">Reference proteome</keyword>
<evidence type="ECO:0000313" key="11">
    <source>
        <dbReference type="Proteomes" id="UP000000739"/>
    </source>
</evidence>
<feature type="domain" description="ABC3 transporter permease C-terminal" evidence="8">
    <location>
        <begin position="269"/>
        <end position="398"/>
    </location>
</feature>
<dbReference type="AlphaFoldDB" id="B8FHL2"/>
<feature type="transmembrane region" description="Helical" evidence="7">
    <location>
        <begin position="368"/>
        <end position="390"/>
    </location>
</feature>
<dbReference type="Pfam" id="PF02687">
    <property type="entry name" value="FtsX"/>
    <property type="match status" value="1"/>
</dbReference>
<feature type="transmembrane region" description="Helical" evidence="7">
    <location>
        <begin position="320"/>
        <end position="348"/>
    </location>
</feature>
<dbReference type="HOGENOM" id="CLU_000604_8_6_7"/>
<organism evidence="10 11">
    <name type="scientific">Desulfatibacillum aliphaticivorans</name>
    <dbReference type="NCBI Taxonomy" id="218208"/>
    <lineage>
        <taxon>Bacteria</taxon>
        <taxon>Pseudomonadati</taxon>
        <taxon>Thermodesulfobacteriota</taxon>
        <taxon>Desulfobacteria</taxon>
        <taxon>Desulfobacterales</taxon>
        <taxon>Desulfatibacillaceae</taxon>
        <taxon>Desulfatibacillum</taxon>
    </lineage>
</organism>
<dbReference type="GO" id="GO:0044874">
    <property type="term" value="P:lipoprotein localization to outer membrane"/>
    <property type="evidence" value="ECO:0007669"/>
    <property type="project" value="TreeGrafter"/>
</dbReference>
<dbReference type="Proteomes" id="UP000000739">
    <property type="component" value="Chromosome"/>
</dbReference>
<evidence type="ECO:0000256" key="2">
    <source>
        <dbReference type="ARBA" id="ARBA00005236"/>
    </source>
</evidence>
<dbReference type="InterPro" id="IPR051447">
    <property type="entry name" value="Lipoprotein-release_system"/>
</dbReference>
<evidence type="ECO:0000256" key="5">
    <source>
        <dbReference type="ARBA" id="ARBA00022989"/>
    </source>
</evidence>
<evidence type="ECO:0000259" key="8">
    <source>
        <dbReference type="Pfam" id="PF02687"/>
    </source>
</evidence>
<feature type="transmembrane region" description="Helical" evidence="7">
    <location>
        <begin position="269"/>
        <end position="292"/>
    </location>
</feature>
<dbReference type="InterPro" id="IPR025857">
    <property type="entry name" value="MacB_PCD"/>
</dbReference>
<evidence type="ECO:0000313" key="10">
    <source>
        <dbReference type="EMBL" id="ACL02300.1"/>
    </source>
</evidence>
<evidence type="ECO:0000256" key="4">
    <source>
        <dbReference type="ARBA" id="ARBA00022692"/>
    </source>
</evidence>
<dbReference type="Pfam" id="PF12704">
    <property type="entry name" value="MacB_PCD"/>
    <property type="match status" value="1"/>
</dbReference>
<protein>
    <recommendedName>
        <fullName evidence="12">ABC3 transporter permease protein domain-containing protein</fullName>
    </recommendedName>
</protein>